<accession>A0AAE9ZCX5</accession>
<dbReference type="EC" id="5.4.99.25" evidence="5"/>
<comment type="function">
    <text evidence="5">Responsible for synthesis of pseudouridine from uracil-55 in the psi GC loop of transfer RNAs.</text>
</comment>
<dbReference type="NCBIfam" id="TIGR00431">
    <property type="entry name" value="TruB"/>
    <property type="match status" value="1"/>
</dbReference>
<name>A0AAE9ZCX5_9PROT</name>
<keyword evidence="4 5" id="KW-0413">Isomerase</keyword>
<dbReference type="SUPFAM" id="SSF55120">
    <property type="entry name" value="Pseudouridine synthase"/>
    <property type="match status" value="1"/>
</dbReference>
<dbReference type="InterPro" id="IPR002501">
    <property type="entry name" value="PsdUridine_synth_N"/>
</dbReference>
<dbReference type="Pfam" id="PF16198">
    <property type="entry name" value="TruB_C_2"/>
    <property type="match status" value="1"/>
</dbReference>
<evidence type="ECO:0000313" key="8">
    <source>
        <dbReference type="EMBL" id="WDI32648.1"/>
    </source>
</evidence>
<dbReference type="GO" id="GO:0160148">
    <property type="term" value="F:tRNA pseudouridine(55) synthase activity"/>
    <property type="evidence" value="ECO:0007669"/>
    <property type="project" value="UniProtKB-EC"/>
</dbReference>
<dbReference type="InterPro" id="IPR020103">
    <property type="entry name" value="PsdUridine_synth_cat_dom_sf"/>
</dbReference>
<evidence type="ECO:0000256" key="2">
    <source>
        <dbReference type="ARBA" id="ARBA00005642"/>
    </source>
</evidence>
<comment type="similarity">
    <text evidence="2 5">Belongs to the pseudouridine synthase TruB family. Type 1 subfamily.</text>
</comment>
<evidence type="ECO:0000256" key="1">
    <source>
        <dbReference type="ARBA" id="ARBA00000385"/>
    </source>
</evidence>
<gene>
    <name evidence="5 8" type="primary">truB</name>
    <name evidence="8" type="ORF">PUV54_05490</name>
</gene>
<evidence type="ECO:0000256" key="4">
    <source>
        <dbReference type="ARBA" id="ARBA00023235"/>
    </source>
</evidence>
<dbReference type="CDD" id="cd02573">
    <property type="entry name" value="PseudoU_synth_EcTruB"/>
    <property type="match status" value="1"/>
</dbReference>
<evidence type="ECO:0000256" key="5">
    <source>
        <dbReference type="HAMAP-Rule" id="MF_01080"/>
    </source>
</evidence>
<dbReference type="EMBL" id="CP118166">
    <property type="protein sequence ID" value="WDI32648.1"/>
    <property type="molecule type" value="Genomic_DNA"/>
</dbReference>
<comment type="catalytic activity">
    <reaction evidence="1 5">
        <text>uridine(55) in tRNA = pseudouridine(55) in tRNA</text>
        <dbReference type="Rhea" id="RHEA:42532"/>
        <dbReference type="Rhea" id="RHEA-COMP:10101"/>
        <dbReference type="Rhea" id="RHEA-COMP:10102"/>
        <dbReference type="ChEBI" id="CHEBI:65314"/>
        <dbReference type="ChEBI" id="CHEBI:65315"/>
        <dbReference type="EC" id="5.4.99.25"/>
    </reaction>
</comment>
<dbReference type="AlphaFoldDB" id="A0AAE9ZCX5"/>
<feature type="active site" description="Nucleophile" evidence="5">
    <location>
        <position position="48"/>
    </location>
</feature>
<dbReference type="InterPro" id="IPR032819">
    <property type="entry name" value="TruB_C"/>
</dbReference>
<dbReference type="Proteomes" id="UP001214043">
    <property type="component" value="Chromosome"/>
</dbReference>
<dbReference type="RefSeq" id="WP_274494585.1">
    <property type="nucleotide sequence ID" value="NZ_CP118166.1"/>
</dbReference>
<dbReference type="Gene3D" id="3.30.2350.10">
    <property type="entry name" value="Pseudouridine synthase"/>
    <property type="match status" value="1"/>
</dbReference>
<dbReference type="Pfam" id="PF01509">
    <property type="entry name" value="TruB_N"/>
    <property type="match status" value="1"/>
</dbReference>
<dbReference type="PANTHER" id="PTHR13767">
    <property type="entry name" value="TRNA-PSEUDOURIDINE SYNTHASE"/>
    <property type="match status" value="1"/>
</dbReference>
<reference evidence="8" key="1">
    <citation type="submission" date="2023-02" db="EMBL/GenBank/DDBJ databases">
        <title>Genome sequence of Hyphococcus flavus.</title>
        <authorList>
            <person name="Rong J.-C."/>
            <person name="Zhao Q."/>
            <person name="Yi M."/>
            <person name="Wu J.-Y."/>
        </authorList>
    </citation>
    <scope>NUCLEOTIDE SEQUENCE</scope>
    <source>
        <strain evidence="8">MCCC 1K03223</strain>
    </source>
</reference>
<dbReference type="InterPro" id="IPR014780">
    <property type="entry name" value="tRNA_psdUridine_synth_TruB"/>
</dbReference>
<dbReference type="GO" id="GO:1990481">
    <property type="term" value="P:mRNA pseudouridine synthesis"/>
    <property type="evidence" value="ECO:0007669"/>
    <property type="project" value="TreeGrafter"/>
</dbReference>
<dbReference type="PANTHER" id="PTHR13767:SF2">
    <property type="entry name" value="PSEUDOURIDYLATE SYNTHASE TRUB1"/>
    <property type="match status" value="1"/>
</dbReference>
<evidence type="ECO:0000256" key="3">
    <source>
        <dbReference type="ARBA" id="ARBA00022694"/>
    </source>
</evidence>
<keyword evidence="3 5" id="KW-0819">tRNA processing</keyword>
<keyword evidence="9" id="KW-1185">Reference proteome</keyword>
<dbReference type="GO" id="GO:0003723">
    <property type="term" value="F:RNA binding"/>
    <property type="evidence" value="ECO:0007669"/>
    <property type="project" value="InterPro"/>
</dbReference>
<dbReference type="GO" id="GO:0031119">
    <property type="term" value="P:tRNA pseudouridine synthesis"/>
    <property type="evidence" value="ECO:0007669"/>
    <property type="project" value="UniProtKB-UniRule"/>
</dbReference>
<protein>
    <recommendedName>
        <fullName evidence="5">tRNA pseudouridine synthase B</fullName>
        <ecNumber evidence="5">5.4.99.25</ecNumber>
    </recommendedName>
    <alternativeName>
        <fullName evidence="5">tRNA pseudouridine(55) synthase</fullName>
        <shortName evidence="5">Psi55 synthase</shortName>
    </alternativeName>
    <alternativeName>
        <fullName evidence="5">tRNA pseudouridylate synthase</fullName>
    </alternativeName>
    <alternativeName>
        <fullName evidence="5">tRNA-uridine isomerase</fullName>
    </alternativeName>
</protein>
<evidence type="ECO:0000259" key="6">
    <source>
        <dbReference type="Pfam" id="PF01509"/>
    </source>
</evidence>
<sequence length="310" mass="33296">MGRRRKKGRPISGWLIIDKAYDVGSTEAVSKAKWLFQAQKAGHAGTLDPLATGVLPIALGEATKTAAYVMDAEKHYRFKATWGERRATDDVEGDVIATSDKRPSRDEIEAALGRFTGEIEQVPPQFSAIKVGGERAYDIAREGEEVKLQPRQVTINDFKLIDVPSADEAVFEAKTGKGAYVRALVRDLAQVLGAEGYVSELRRLAVGSLRAEDGVTLEALEALDTLDSRDAVLLPIADALTALPQAAIDGPQADRLRHGQAAIITPAVAKGVRGERVGEVEGVLAVMHDEAVAICTLDGLKLKPARVLNN</sequence>
<evidence type="ECO:0000313" key="9">
    <source>
        <dbReference type="Proteomes" id="UP001214043"/>
    </source>
</evidence>
<dbReference type="KEGG" id="hfl:PUV54_05490"/>
<evidence type="ECO:0000259" key="7">
    <source>
        <dbReference type="Pfam" id="PF16198"/>
    </source>
</evidence>
<organism evidence="8 9">
    <name type="scientific">Hyphococcus flavus</name>
    <dbReference type="NCBI Taxonomy" id="1866326"/>
    <lineage>
        <taxon>Bacteria</taxon>
        <taxon>Pseudomonadati</taxon>
        <taxon>Pseudomonadota</taxon>
        <taxon>Alphaproteobacteria</taxon>
        <taxon>Parvularculales</taxon>
        <taxon>Parvularculaceae</taxon>
        <taxon>Hyphococcus</taxon>
    </lineage>
</organism>
<dbReference type="HAMAP" id="MF_01080">
    <property type="entry name" value="TruB_bact"/>
    <property type="match status" value="1"/>
</dbReference>
<feature type="domain" description="tRNA pseudouridylate synthase B C-terminal" evidence="7">
    <location>
        <begin position="182"/>
        <end position="240"/>
    </location>
</feature>
<proteinExistence type="inferred from homology"/>
<feature type="domain" description="Pseudouridine synthase II N-terminal" evidence="6">
    <location>
        <begin position="33"/>
        <end position="181"/>
    </location>
</feature>